<dbReference type="CDD" id="cd00093">
    <property type="entry name" value="HTH_XRE"/>
    <property type="match status" value="1"/>
</dbReference>
<dbReference type="AlphaFoldDB" id="A0A5K7ZKP1"/>
<evidence type="ECO:0000313" key="3">
    <source>
        <dbReference type="EMBL" id="BBO80209.1"/>
    </source>
</evidence>
<dbReference type="InterPro" id="IPR010982">
    <property type="entry name" value="Lambda_DNA-bd_dom_sf"/>
</dbReference>
<feature type="region of interest" description="Disordered" evidence="1">
    <location>
        <begin position="154"/>
        <end position="185"/>
    </location>
</feature>
<dbReference type="Proteomes" id="UP000425960">
    <property type="component" value="Chromosome"/>
</dbReference>
<dbReference type="PROSITE" id="PS50943">
    <property type="entry name" value="HTH_CROC1"/>
    <property type="match status" value="1"/>
</dbReference>
<evidence type="ECO:0000256" key="1">
    <source>
        <dbReference type="SAM" id="MobiDB-lite"/>
    </source>
</evidence>
<dbReference type="Pfam" id="PF12844">
    <property type="entry name" value="HTH_19"/>
    <property type="match status" value="1"/>
</dbReference>
<evidence type="ECO:0000259" key="2">
    <source>
        <dbReference type="PROSITE" id="PS50943"/>
    </source>
</evidence>
<dbReference type="GO" id="GO:0003677">
    <property type="term" value="F:DNA binding"/>
    <property type="evidence" value="ECO:0007669"/>
    <property type="project" value="InterPro"/>
</dbReference>
<organism evidence="3 4">
    <name type="scientific">Desulfosarcina ovata subsp. sediminis</name>
    <dbReference type="NCBI Taxonomy" id="885957"/>
    <lineage>
        <taxon>Bacteria</taxon>
        <taxon>Pseudomonadati</taxon>
        <taxon>Thermodesulfobacteriota</taxon>
        <taxon>Desulfobacteria</taxon>
        <taxon>Desulfobacterales</taxon>
        <taxon>Desulfosarcinaceae</taxon>
        <taxon>Desulfosarcina</taxon>
    </lineage>
</organism>
<dbReference type="EMBL" id="AP021876">
    <property type="protein sequence ID" value="BBO80209.1"/>
    <property type="molecule type" value="Genomic_DNA"/>
</dbReference>
<feature type="domain" description="HTH cro/C1-type" evidence="2">
    <location>
        <begin position="23"/>
        <end position="76"/>
    </location>
</feature>
<dbReference type="InterPro" id="IPR001387">
    <property type="entry name" value="Cro/C1-type_HTH"/>
</dbReference>
<dbReference type="SUPFAM" id="SSF47413">
    <property type="entry name" value="lambda repressor-like DNA-binding domains"/>
    <property type="match status" value="1"/>
</dbReference>
<sequence>MAYNHVWRYMSTKKPHAELGGRIREVRTTFGLNQKQMSDKIGISNSTYQYYERGERDVPWSVLKKILTFGVNPEWIMTGIGTPFVKSHTGSVNIIEIEHAGIILKFQNKPLALELNKNALALETLAPDQLKEINEIIKVKLKMLGSEGQDEFAVDRRQIDRRQNNSDYNGEDRRSGGERRKAVGD</sequence>
<reference evidence="3 4" key="1">
    <citation type="submission" date="2019-11" db="EMBL/GenBank/DDBJ databases">
        <title>Comparative genomics of hydrocarbon-degrading Desulfosarcina strains.</title>
        <authorList>
            <person name="Watanabe M."/>
            <person name="Kojima H."/>
            <person name="Fukui M."/>
        </authorList>
    </citation>
    <scope>NUCLEOTIDE SEQUENCE [LARGE SCALE GENOMIC DNA]</scope>
    <source>
        <strain evidence="3 4">28bB2T</strain>
    </source>
</reference>
<evidence type="ECO:0000313" key="4">
    <source>
        <dbReference type="Proteomes" id="UP000425960"/>
    </source>
</evidence>
<dbReference type="SMART" id="SM00530">
    <property type="entry name" value="HTH_XRE"/>
    <property type="match status" value="1"/>
</dbReference>
<dbReference type="Gene3D" id="1.10.260.40">
    <property type="entry name" value="lambda repressor-like DNA-binding domains"/>
    <property type="match status" value="1"/>
</dbReference>
<gene>
    <name evidence="3" type="ORF">DSCO28_07750</name>
</gene>
<name>A0A5K7ZKP1_9BACT</name>
<dbReference type="KEGG" id="dov:DSCO28_07750"/>
<accession>A0A5K7ZKP1</accession>
<protein>
    <recommendedName>
        <fullName evidence="2">HTH cro/C1-type domain-containing protein</fullName>
    </recommendedName>
</protein>
<proteinExistence type="predicted"/>